<comment type="caution">
    <text evidence="2">The sequence shown here is derived from an EMBL/GenBank/DDBJ whole genome shotgun (WGS) entry which is preliminary data.</text>
</comment>
<dbReference type="Proteomes" id="UP000182826">
    <property type="component" value="Unassembled WGS sequence"/>
</dbReference>
<dbReference type="AlphaFoldDB" id="A0A1J7BNX4"/>
<keyword evidence="3" id="KW-1185">Reference proteome</keyword>
<reference evidence="2 3" key="1">
    <citation type="submission" date="2016-10" db="EMBL/GenBank/DDBJ databases">
        <title>Draft Genome Sequence of Rhizobacteria Flavobacterium johnsoniae CI04.</title>
        <authorList>
            <person name="Bravo J.I."/>
            <person name="Lozano G.L."/>
            <person name="Handelsman J."/>
        </authorList>
    </citation>
    <scope>NUCLEOTIDE SEQUENCE [LARGE SCALE GENOMIC DNA]</scope>
    <source>
        <strain evidence="2 3">CI04</strain>
    </source>
</reference>
<feature type="region of interest" description="Disordered" evidence="1">
    <location>
        <begin position="1"/>
        <end position="22"/>
    </location>
</feature>
<evidence type="ECO:0000256" key="1">
    <source>
        <dbReference type="SAM" id="MobiDB-lite"/>
    </source>
</evidence>
<proteinExistence type="predicted"/>
<feature type="region of interest" description="Disordered" evidence="1">
    <location>
        <begin position="55"/>
        <end position="112"/>
    </location>
</feature>
<dbReference type="OrthoDB" id="1377255at2"/>
<dbReference type="EMBL" id="MLFK01000009">
    <property type="protein sequence ID" value="OIV40383.1"/>
    <property type="molecule type" value="Genomic_DNA"/>
</dbReference>
<protein>
    <submittedName>
        <fullName evidence="2">Uncharacterized protein</fullName>
    </submittedName>
</protein>
<dbReference type="RefSeq" id="WP_071637584.1">
    <property type="nucleotide sequence ID" value="NZ_MLFK01000009.1"/>
</dbReference>
<evidence type="ECO:0000313" key="3">
    <source>
        <dbReference type="Proteomes" id="UP000182826"/>
    </source>
</evidence>
<accession>A0A1J7BNX4</accession>
<evidence type="ECO:0000313" key="2">
    <source>
        <dbReference type="EMBL" id="OIV40383.1"/>
    </source>
</evidence>
<sequence>MTTDTNRYYNQDDYNFNNDNQSYVDQYEQEKVGDENFEEEQLLNQDQNYLDNEFTNALERDEDENLDTNYNEEDWDEDDDLEEDDLDDDLVEDYDENDREIDSFSDDGYKID</sequence>
<gene>
    <name evidence="2" type="ORF">BKM63_15935</name>
</gene>
<name>A0A1J7BNX4_FLAJO</name>
<organism evidence="2 3">
    <name type="scientific">Flavobacterium johnsoniae</name>
    <name type="common">Cytophaga johnsonae</name>
    <dbReference type="NCBI Taxonomy" id="986"/>
    <lineage>
        <taxon>Bacteria</taxon>
        <taxon>Pseudomonadati</taxon>
        <taxon>Bacteroidota</taxon>
        <taxon>Flavobacteriia</taxon>
        <taxon>Flavobacteriales</taxon>
        <taxon>Flavobacteriaceae</taxon>
        <taxon>Flavobacterium</taxon>
    </lineage>
</organism>
<feature type="compositionally biased region" description="Low complexity" evidence="1">
    <location>
        <begin position="1"/>
        <end position="20"/>
    </location>
</feature>
<feature type="compositionally biased region" description="Acidic residues" evidence="1">
    <location>
        <begin position="60"/>
        <end position="105"/>
    </location>
</feature>